<dbReference type="PANTHER" id="PTHR34838:SF9">
    <property type="entry name" value="PECTINESTERASE INHIBITOR DOMAIN-CONTAINING PROTEIN"/>
    <property type="match status" value="1"/>
</dbReference>
<dbReference type="PANTHER" id="PTHR34838">
    <property type="entry name" value="OS08G0142100 PROTEIN-RELATED"/>
    <property type="match status" value="1"/>
</dbReference>
<dbReference type="OrthoDB" id="676883at2759"/>
<reference evidence="1 2" key="1">
    <citation type="submission" date="2016-09" db="EMBL/GenBank/DDBJ databases">
        <title>The draft genome of Dichanthelium oligosanthes: A C3 panicoid grass species.</title>
        <authorList>
            <person name="Studer A.J."/>
            <person name="Schnable J.C."/>
            <person name="Brutnell T.P."/>
        </authorList>
    </citation>
    <scope>NUCLEOTIDE SEQUENCE [LARGE SCALE GENOMIC DNA]</scope>
    <source>
        <strain evidence="2">cv. Kellogg 1175</strain>
        <tissue evidence="1">Leaf</tissue>
    </source>
</reference>
<evidence type="ECO:0000313" key="2">
    <source>
        <dbReference type="Proteomes" id="UP000095767"/>
    </source>
</evidence>
<dbReference type="Proteomes" id="UP000095767">
    <property type="component" value="Unassembled WGS sequence"/>
</dbReference>
<dbReference type="SUPFAM" id="SSF101148">
    <property type="entry name" value="Plant invertase/pectin methylesterase inhibitor"/>
    <property type="match status" value="1"/>
</dbReference>
<keyword evidence="2" id="KW-1185">Reference proteome</keyword>
<dbReference type="EMBL" id="LWDX02071303">
    <property type="protein sequence ID" value="OEL14045.1"/>
    <property type="molecule type" value="Genomic_DNA"/>
</dbReference>
<organism evidence="1 2">
    <name type="scientific">Dichanthelium oligosanthes</name>
    <dbReference type="NCBI Taxonomy" id="888268"/>
    <lineage>
        <taxon>Eukaryota</taxon>
        <taxon>Viridiplantae</taxon>
        <taxon>Streptophyta</taxon>
        <taxon>Embryophyta</taxon>
        <taxon>Tracheophyta</taxon>
        <taxon>Spermatophyta</taxon>
        <taxon>Magnoliopsida</taxon>
        <taxon>Liliopsida</taxon>
        <taxon>Poales</taxon>
        <taxon>Poaceae</taxon>
        <taxon>PACMAD clade</taxon>
        <taxon>Panicoideae</taxon>
        <taxon>Panicodae</taxon>
        <taxon>Paniceae</taxon>
        <taxon>Dichantheliinae</taxon>
        <taxon>Dichanthelium</taxon>
    </lineage>
</organism>
<name>A0A1E5UMN0_9POAL</name>
<protein>
    <recommendedName>
        <fullName evidence="3">Pectinesterase inhibitor domain-containing protein</fullName>
    </recommendedName>
</protein>
<accession>A0A1E5UMN0</accession>
<dbReference type="InterPro" id="IPR035513">
    <property type="entry name" value="Invertase/methylesterase_inhib"/>
</dbReference>
<sequence>MPVDAACRAASTGPAMFDLCMRILRSLPPNSELVTYAVGAAGAAGLSCVSTMDAGKRMLGMGPSGCVADYSTTCRAISGAADQLGRCAFADLRQGYMDAMAAIEDCTAKLAEVGGTSTPFYGMVLGNWDRTVTVFRLATSHALLYYRTGNHCRIKMSITVVGSTPVVILDSDSLTITAGPGTRQ</sequence>
<evidence type="ECO:0000313" key="1">
    <source>
        <dbReference type="EMBL" id="OEL14045.1"/>
    </source>
</evidence>
<comment type="caution">
    <text evidence="1">The sequence shown here is derived from an EMBL/GenBank/DDBJ whole genome shotgun (WGS) entry which is preliminary data.</text>
</comment>
<gene>
    <name evidence="1" type="ORF">BAE44_0024936</name>
</gene>
<proteinExistence type="predicted"/>
<dbReference type="AlphaFoldDB" id="A0A1E5UMN0"/>
<evidence type="ECO:0008006" key="3">
    <source>
        <dbReference type="Google" id="ProtNLM"/>
    </source>
</evidence>